<accession>A0A1G6UWI3</accession>
<dbReference type="AlphaFoldDB" id="A0A1G6UWI3"/>
<dbReference type="SUPFAM" id="SSF52980">
    <property type="entry name" value="Restriction endonuclease-like"/>
    <property type="match status" value="1"/>
</dbReference>
<dbReference type="GO" id="GO:0009036">
    <property type="term" value="F:type II site-specific deoxyribonuclease activity"/>
    <property type="evidence" value="ECO:0007669"/>
    <property type="project" value="InterPro"/>
</dbReference>
<dbReference type="Proteomes" id="UP000324021">
    <property type="component" value="Unassembled WGS sequence"/>
</dbReference>
<dbReference type="InterPro" id="IPR011335">
    <property type="entry name" value="Restrct_endonuc-II-like"/>
</dbReference>
<dbReference type="GO" id="GO:0009307">
    <property type="term" value="P:DNA restriction-modification system"/>
    <property type="evidence" value="ECO:0007669"/>
    <property type="project" value="InterPro"/>
</dbReference>
<evidence type="ECO:0000313" key="2">
    <source>
        <dbReference type="Proteomes" id="UP000324021"/>
    </source>
</evidence>
<dbReference type="EMBL" id="FMZP01000024">
    <property type="protein sequence ID" value="SDD45604.1"/>
    <property type="molecule type" value="Genomic_DNA"/>
</dbReference>
<gene>
    <name evidence="1" type="ORF">SAMN05192552_10246</name>
</gene>
<evidence type="ECO:0008006" key="3">
    <source>
        <dbReference type="Google" id="ProtNLM"/>
    </source>
</evidence>
<protein>
    <recommendedName>
        <fullName evidence="3">Restriction endonuclease</fullName>
    </recommendedName>
</protein>
<dbReference type="RefSeq" id="WP_149782428.1">
    <property type="nucleotide sequence ID" value="NZ_FMZP01000024.1"/>
</dbReference>
<organism evidence="1 2">
    <name type="scientific">Natrinema hispanicum</name>
    <dbReference type="NCBI Taxonomy" id="392421"/>
    <lineage>
        <taxon>Archaea</taxon>
        <taxon>Methanobacteriati</taxon>
        <taxon>Methanobacteriota</taxon>
        <taxon>Stenosarchaea group</taxon>
        <taxon>Halobacteria</taxon>
        <taxon>Halobacteriales</taxon>
        <taxon>Natrialbaceae</taxon>
        <taxon>Natrinema</taxon>
    </lineage>
</organism>
<name>A0A1G6UWI3_9EURY</name>
<proteinExistence type="predicted"/>
<reference evidence="1 2" key="1">
    <citation type="submission" date="2016-10" db="EMBL/GenBank/DDBJ databases">
        <authorList>
            <person name="Varghese N."/>
            <person name="Submissions S."/>
        </authorList>
    </citation>
    <scope>NUCLEOTIDE SEQUENCE [LARGE SCALE GENOMIC DNA]</scope>
    <source>
        <strain evidence="1 2">CDM_1</strain>
    </source>
</reference>
<evidence type="ECO:0000313" key="1">
    <source>
        <dbReference type="EMBL" id="SDD45604.1"/>
    </source>
</evidence>
<dbReference type="Gene3D" id="3.40.91.30">
    <property type="match status" value="1"/>
</dbReference>
<sequence>MTRSWLTDDKRHAALTQVLRKSLNGGSVRKSELEDTRVDLYESGVDNGIIEKDCIIICSCGKYILLSPNRDECPQCAEPIEDTTSPDIIQYHSNAYPSIVKNELGESHNEFKIRYDRVPFEEIGIKDLEPIPSGDQYLHISPFYDFEGPIYTIPNFNDVFVSWRYIGELIDDSDNFFDDAENFLNRLDNGRRLADSKDGKILLTGPDGKPTATDTSWYTKLHRTTKSRAKRQSEARFDRGYNEQFERLGNEFLSILTPHAINIQAGGQNEPDGYLITRDRAYIIEAKCYSNGFKIFSEQDKANRYVRNFVNAVDGEKYTDFNLSGYIFISHEFKENQFRKDLQSFKKSNETFASLDVACITDRMMASAVERLTDLYRRKPSAAYRIRSSTDYYYDFFENLFELTGPNRINVDEFEVLMESLEEIAKKKTLLEKHLEEGQTRNSLLTNKVRNKLSAES</sequence>